<proteinExistence type="predicted"/>
<dbReference type="EMBL" id="JRPN01000069">
    <property type="protein sequence ID" value="KGT73104.1"/>
    <property type="molecule type" value="Genomic_DNA"/>
</dbReference>
<sequence length="80" mass="8541">MGRYVMSAAHTWFGRSIVHVAQQIGTEILWPGAGFVVFGFGPSAAMPILRINCCTRLRLTASPSASASRSFAASPGMARR</sequence>
<dbReference type="OrthoDB" id="8243458at2"/>
<name>A0A0A3XIM0_BRAJP</name>
<reference evidence="2 3" key="1">
    <citation type="submission" date="2014-09" db="EMBL/GenBank/DDBJ databases">
        <title>Draft genome of Bradyrhizobium japonicum Is-34.</title>
        <authorList>
            <person name="Tsurumaru H."/>
            <person name="Yamakawa T."/>
            <person name="Hashimoto S."/>
            <person name="Okizaki K."/>
            <person name="Kanesaki Y."/>
            <person name="Yoshikawa H."/>
            <person name="Yajima S."/>
        </authorList>
    </citation>
    <scope>NUCLEOTIDE SEQUENCE [LARGE SCALE GENOMIC DNA]</scope>
    <source>
        <strain evidence="2 3">Is-34</strain>
    </source>
</reference>
<evidence type="ECO:0000256" key="1">
    <source>
        <dbReference type="SAM" id="Phobius"/>
    </source>
</evidence>
<gene>
    <name evidence="2" type="ORF">MA20_46460</name>
</gene>
<accession>A0A0A3XIM0</accession>
<feature type="transmembrane region" description="Helical" evidence="1">
    <location>
        <begin position="28"/>
        <end position="49"/>
    </location>
</feature>
<evidence type="ECO:0000313" key="2">
    <source>
        <dbReference type="EMBL" id="KGT73104.1"/>
    </source>
</evidence>
<keyword evidence="1" id="KW-0472">Membrane</keyword>
<keyword evidence="1" id="KW-0812">Transmembrane</keyword>
<dbReference type="KEGG" id="bjp:RN69_38240"/>
<dbReference type="AlphaFoldDB" id="A0A0A3XIM0"/>
<dbReference type="PATRIC" id="fig|375.38.peg.6994"/>
<protein>
    <submittedName>
        <fullName evidence="2">Uncharacterized protein</fullName>
    </submittedName>
</protein>
<organism evidence="2 3">
    <name type="scientific">Bradyrhizobium japonicum</name>
    <dbReference type="NCBI Taxonomy" id="375"/>
    <lineage>
        <taxon>Bacteria</taxon>
        <taxon>Pseudomonadati</taxon>
        <taxon>Pseudomonadota</taxon>
        <taxon>Alphaproteobacteria</taxon>
        <taxon>Hyphomicrobiales</taxon>
        <taxon>Nitrobacteraceae</taxon>
        <taxon>Bradyrhizobium</taxon>
    </lineage>
</organism>
<evidence type="ECO:0000313" key="3">
    <source>
        <dbReference type="Proteomes" id="UP000030377"/>
    </source>
</evidence>
<dbReference type="Proteomes" id="UP000030377">
    <property type="component" value="Unassembled WGS sequence"/>
</dbReference>
<comment type="caution">
    <text evidence="2">The sequence shown here is derived from an EMBL/GenBank/DDBJ whole genome shotgun (WGS) entry which is preliminary data.</text>
</comment>
<keyword evidence="1" id="KW-1133">Transmembrane helix</keyword>